<dbReference type="Gene3D" id="3.10.20.90">
    <property type="entry name" value="Phosphatidylinositol 3-kinase Catalytic Subunit, Chain A, domain 1"/>
    <property type="match status" value="1"/>
</dbReference>
<sequence length="248" mass="27547">MLRAGRAGVQRWAPGNCQHRSKGPASAREAGLYLGVVSLFRGMQAGMQPVRDVEEHSRYAPPYNPDYDPWHEDSDESEFFYGEPSEFQRVQATLQNVVLDSAEGATEIGNALTRAQLPGLESMSIPALEAHIADRASELRMLVTQLEKLRSEEITLDLLLPSGRSFTHVVKMRSRISAICKSIRRREELKGLKDGEVKLVLGTLEMQGDKTVFDYGLADGDSLTVVLQAASEPSRWSQLWPPVRSGRP</sequence>
<dbReference type="InterPro" id="IPR029071">
    <property type="entry name" value="Ubiquitin-like_domsf"/>
</dbReference>
<feature type="region of interest" description="Disordered" evidence="1">
    <location>
        <begin position="1"/>
        <end position="24"/>
    </location>
</feature>
<dbReference type="EMBL" id="LSRX01001075">
    <property type="protein sequence ID" value="OLP84005.1"/>
    <property type="molecule type" value="Genomic_DNA"/>
</dbReference>
<protein>
    <recommendedName>
        <fullName evidence="2">Ubiquitin-like domain-containing protein</fullName>
    </recommendedName>
</protein>
<dbReference type="SUPFAM" id="SSF54236">
    <property type="entry name" value="Ubiquitin-like"/>
    <property type="match status" value="1"/>
</dbReference>
<evidence type="ECO:0000259" key="2">
    <source>
        <dbReference type="PROSITE" id="PS50053"/>
    </source>
</evidence>
<dbReference type="Proteomes" id="UP000186817">
    <property type="component" value="Unassembled WGS sequence"/>
</dbReference>
<gene>
    <name evidence="3" type="ORF">AK812_SmicGene35166</name>
</gene>
<feature type="domain" description="Ubiquitin-like" evidence="2">
    <location>
        <begin position="154"/>
        <end position="232"/>
    </location>
</feature>
<dbReference type="PROSITE" id="PS50053">
    <property type="entry name" value="UBIQUITIN_2"/>
    <property type="match status" value="1"/>
</dbReference>
<organism evidence="3 4">
    <name type="scientific">Symbiodinium microadriaticum</name>
    <name type="common">Dinoflagellate</name>
    <name type="synonym">Zooxanthella microadriatica</name>
    <dbReference type="NCBI Taxonomy" id="2951"/>
    <lineage>
        <taxon>Eukaryota</taxon>
        <taxon>Sar</taxon>
        <taxon>Alveolata</taxon>
        <taxon>Dinophyceae</taxon>
        <taxon>Suessiales</taxon>
        <taxon>Symbiodiniaceae</taxon>
        <taxon>Symbiodinium</taxon>
    </lineage>
</organism>
<accession>A0A1Q9CM63</accession>
<evidence type="ECO:0000256" key="1">
    <source>
        <dbReference type="SAM" id="MobiDB-lite"/>
    </source>
</evidence>
<dbReference type="OrthoDB" id="422459at2759"/>
<dbReference type="InterPro" id="IPR000626">
    <property type="entry name" value="Ubiquitin-like_dom"/>
</dbReference>
<reference evidence="3 4" key="1">
    <citation type="submission" date="2016-02" db="EMBL/GenBank/DDBJ databases">
        <title>Genome analysis of coral dinoflagellate symbionts highlights evolutionary adaptations to a symbiotic lifestyle.</title>
        <authorList>
            <person name="Aranda M."/>
            <person name="Li Y."/>
            <person name="Liew Y.J."/>
            <person name="Baumgarten S."/>
            <person name="Simakov O."/>
            <person name="Wilson M."/>
            <person name="Piel J."/>
            <person name="Ashoor H."/>
            <person name="Bougouffa S."/>
            <person name="Bajic V.B."/>
            <person name="Ryu T."/>
            <person name="Ravasi T."/>
            <person name="Bayer T."/>
            <person name="Micklem G."/>
            <person name="Kim H."/>
            <person name="Bhak J."/>
            <person name="Lajeunesse T.C."/>
            <person name="Voolstra C.R."/>
        </authorList>
    </citation>
    <scope>NUCLEOTIDE SEQUENCE [LARGE SCALE GENOMIC DNA]</scope>
    <source>
        <strain evidence="3 4">CCMP2467</strain>
    </source>
</reference>
<dbReference type="AlphaFoldDB" id="A0A1Q9CM63"/>
<keyword evidence="4" id="KW-1185">Reference proteome</keyword>
<proteinExistence type="predicted"/>
<evidence type="ECO:0000313" key="4">
    <source>
        <dbReference type="Proteomes" id="UP000186817"/>
    </source>
</evidence>
<comment type="caution">
    <text evidence="3">The sequence shown here is derived from an EMBL/GenBank/DDBJ whole genome shotgun (WGS) entry which is preliminary data.</text>
</comment>
<name>A0A1Q9CM63_SYMMI</name>
<evidence type="ECO:0000313" key="3">
    <source>
        <dbReference type="EMBL" id="OLP84005.1"/>
    </source>
</evidence>